<evidence type="ECO:0000313" key="1">
    <source>
        <dbReference type="EMBL" id="KRZ14757.1"/>
    </source>
</evidence>
<dbReference type="AlphaFoldDB" id="A0A0V1HYP3"/>
<dbReference type="OrthoDB" id="5913683at2759"/>
<evidence type="ECO:0000313" key="2">
    <source>
        <dbReference type="Proteomes" id="UP000055024"/>
    </source>
</evidence>
<accession>A0A0V1HYP3</accession>
<organism evidence="1 2">
    <name type="scientific">Trichinella zimbabwensis</name>
    <dbReference type="NCBI Taxonomy" id="268475"/>
    <lineage>
        <taxon>Eukaryota</taxon>
        <taxon>Metazoa</taxon>
        <taxon>Ecdysozoa</taxon>
        <taxon>Nematoda</taxon>
        <taxon>Enoplea</taxon>
        <taxon>Dorylaimia</taxon>
        <taxon>Trichinellida</taxon>
        <taxon>Trichinellidae</taxon>
        <taxon>Trichinella</taxon>
    </lineage>
</organism>
<name>A0A0V1HYP3_9BILA</name>
<gene>
    <name evidence="1" type="ORF">T11_5204</name>
</gene>
<comment type="caution">
    <text evidence="1">The sequence shown here is derived from an EMBL/GenBank/DDBJ whole genome shotgun (WGS) entry which is preliminary data.</text>
</comment>
<reference evidence="1 2" key="1">
    <citation type="submission" date="2015-01" db="EMBL/GenBank/DDBJ databases">
        <title>Evolution of Trichinella species and genotypes.</title>
        <authorList>
            <person name="Korhonen P.K."/>
            <person name="Edoardo P."/>
            <person name="Giuseppe L.R."/>
            <person name="Gasser R.B."/>
        </authorList>
    </citation>
    <scope>NUCLEOTIDE SEQUENCE [LARGE SCALE GENOMIC DNA]</scope>
    <source>
        <strain evidence="1">ISS1029</strain>
    </source>
</reference>
<keyword evidence="2" id="KW-1185">Reference proteome</keyword>
<proteinExistence type="predicted"/>
<sequence length="127" mass="14166">MDITTNATWAKSSVHRQKVDNCFKQEAEPIATLNQSSVKVDASWPQQRRLIFIASHLMLMFSSANATTTGVTGRPLWSVKHLTQRLWRGWISRGSETASHCRQHQLSTLSNITQSPPFTVIAAANSC</sequence>
<protein>
    <submittedName>
        <fullName evidence="1">Uncharacterized protein</fullName>
    </submittedName>
</protein>
<dbReference type="EMBL" id="JYDP01000022">
    <property type="protein sequence ID" value="KRZ14757.1"/>
    <property type="molecule type" value="Genomic_DNA"/>
</dbReference>
<dbReference type="Proteomes" id="UP000055024">
    <property type="component" value="Unassembled WGS sequence"/>
</dbReference>